<dbReference type="RefSeq" id="WP_013299310.1">
    <property type="nucleotide sequence ID" value="NC_014414.1"/>
</dbReference>
<dbReference type="STRING" id="314260.PB2503_01282"/>
<reference evidence="4 5" key="2">
    <citation type="journal article" date="2011" name="J. Bacteriol.">
        <title>Complete genome sequence of strain HTCC2503T of Parvularcula bermudensis, the type species of the order "Parvularculales" in the class Alphaproteobacteria.</title>
        <authorList>
            <person name="Oh H.M."/>
            <person name="Kang I."/>
            <person name="Vergin K.L."/>
            <person name="Kang D."/>
            <person name="Rhee K.H."/>
            <person name="Giovannoni S.J."/>
            <person name="Cho J.C."/>
        </authorList>
    </citation>
    <scope>NUCLEOTIDE SEQUENCE [LARGE SCALE GENOMIC DNA]</scope>
    <source>
        <strain evidence="5">ATCC BAA-594 / HTCC2503 / KCTC 12087</strain>
    </source>
</reference>
<dbReference type="InterPro" id="IPR025736">
    <property type="entry name" value="PucR_C-HTH_dom"/>
</dbReference>
<dbReference type="Pfam" id="PF17853">
    <property type="entry name" value="GGDEF_2"/>
    <property type="match status" value="1"/>
</dbReference>
<name>E0TBD2_PARBH</name>
<dbReference type="Gene3D" id="1.10.10.2840">
    <property type="entry name" value="PucR C-terminal helix-turn-helix domain"/>
    <property type="match status" value="1"/>
</dbReference>
<evidence type="ECO:0000256" key="1">
    <source>
        <dbReference type="ARBA" id="ARBA00006754"/>
    </source>
</evidence>
<dbReference type="HOGENOM" id="CLU_051160_0_0_5"/>
<evidence type="ECO:0000313" key="5">
    <source>
        <dbReference type="Proteomes" id="UP000001302"/>
    </source>
</evidence>
<dbReference type="InterPro" id="IPR042070">
    <property type="entry name" value="PucR_C-HTH_sf"/>
</dbReference>
<dbReference type="PANTHER" id="PTHR33744">
    <property type="entry name" value="CARBOHYDRATE DIACID REGULATOR"/>
    <property type="match status" value="1"/>
</dbReference>
<gene>
    <name evidence="4" type="ordered locus">PB2503_01282</name>
</gene>
<dbReference type="AlphaFoldDB" id="E0TBD2"/>
<feature type="domain" description="PucR C-terminal helix-turn-helix" evidence="2">
    <location>
        <begin position="337"/>
        <end position="391"/>
    </location>
</feature>
<keyword evidence="5" id="KW-1185">Reference proteome</keyword>
<proteinExistence type="inferred from homology"/>
<feature type="domain" description="CdaR GGDEF-like" evidence="3">
    <location>
        <begin position="184"/>
        <end position="287"/>
    </location>
</feature>
<dbReference type="EMBL" id="CP002156">
    <property type="protein sequence ID" value="ADM08336.1"/>
    <property type="molecule type" value="Genomic_DNA"/>
</dbReference>
<evidence type="ECO:0000259" key="2">
    <source>
        <dbReference type="Pfam" id="PF13556"/>
    </source>
</evidence>
<dbReference type="InterPro" id="IPR051448">
    <property type="entry name" value="CdaR-like_regulators"/>
</dbReference>
<dbReference type="PANTHER" id="PTHR33744:SF1">
    <property type="entry name" value="DNA-BINDING TRANSCRIPTIONAL ACTIVATOR ADER"/>
    <property type="match status" value="1"/>
</dbReference>
<dbReference type="InterPro" id="IPR041522">
    <property type="entry name" value="CdaR_GGDEF"/>
</dbReference>
<dbReference type="eggNOG" id="COG2508">
    <property type="taxonomic scope" value="Bacteria"/>
</dbReference>
<evidence type="ECO:0000259" key="3">
    <source>
        <dbReference type="Pfam" id="PF17853"/>
    </source>
</evidence>
<dbReference type="Proteomes" id="UP000001302">
    <property type="component" value="Chromosome"/>
</dbReference>
<protein>
    <submittedName>
        <fullName evidence="4">Uncharacterized protein</fullName>
    </submittedName>
</protein>
<dbReference type="OrthoDB" id="9792148at2"/>
<accession>E0TBD2</accession>
<dbReference type="Pfam" id="PF13556">
    <property type="entry name" value="HTH_30"/>
    <property type="match status" value="1"/>
</dbReference>
<organism evidence="4 5">
    <name type="scientific">Parvularcula bermudensis (strain ATCC BAA-594 / HTCC2503 / KCTC 12087)</name>
    <dbReference type="NCBI Taxonomy" id="314260"/>
    <lineage>
        <taxon>Bacteria</taxon>
        <taxon>Pseudomonadati</taxon>
        <taxon>Pseudomonadota</taxon>
        <taxon>Alphaproteobacteria</taxon>
        <taxon>Parvularculales</taxon>
        <taxon>Parvularculaceae</taxon>
        <taxon>Parvularcula</taxon>
    </lineage>
</organism>
<evidence type="ECO:0000313" key="4">
    <source>
        <dbReference type="EMBL" id="ADM08336.1"/>
    </source>
</evidence>
<sequence length="403" mass="45263">MPITPDRLAYLMREAATRARLNPDKSLKMIDDAVLNAIDQTQDPLLVAQIRLANRLNMDYWLNRAFQAPEKIPEPNLSPEILRSVHENARVGLGETALEAFRAGQNAAFMIWMEVVFELTDDPEELKAVLDHSLRSISSFVEETARAIRIENAKGLEDAAQGSPAQRRVLVERLLEGETFDAPLAARRLGYRLDQRHQAVIFWIDRMEGDPDILADFATRLTTLTPGKSILRIDEDKSRLWLWFTDKIDSKMLASLRPETVYVAIGPVLSGVEGFRRSHLDARTAERLIAEGPGDRRIATYEDTRLAALMGTNSALRDQFLEEVLGPLSTAPPHFAQSLRAYFLHGENVSRTAEALAIHRNTLMRHLEGAEDLLPRPLSEARIEVAAALEALHWRRRDGSAAA</sequence>
<dbReference type="KEGG" id="pbr:PB2503_01282"/>
<comment type="similarity">
    <text evidence="1">Belongs to the CdaR family.</text>
</comment>
<reference evidence="5" key="1">
    <citation type="submission" date="2010-08" db="EMBL/GenBank/DDBJ databases">
        <title>Genome sequence of Parvularcula bermudensis HTCC2503.</title>
        <authorList>
            <person name="Kang D.-M."/>
            <person name="Oh H.-M."/>
            <person name="Cho J.-C."/>
        </authorList>
    </citation>
    <scope>NUCLEOTIDE SEQUENCE [LARGE SCALE GENOMIC DNA]</scope>
    <source>
        <strain evidence="5">ATCC BAA-594 / HTCC2503 / KCTC 12087</strain>
    </source>
</reference>